<proteinExistence type="predicted"/>
<keyword evidence="2" id="KW-1185">Reference proteome</keyword>
<protein>
    <submittedName>
        <fullName evidence="1">Uncharacterized protein</fullName>
    </submittedName>
</protein>
<organism evidence="1 2">
    <name type="scientific">Coptis chinensis</name>
    <dbReference type="NCBI Taxonomy" id="261450"/>
    <lineage>
        <taxon>Eukaryota</taxon>
        <taxon>Viridiplantae</taxon>
        <taxon>Streptophyta</taxon>
        <taxon>Embryophyta</taxon>
        <taxon>Tracheophyta</taxon>
        <taxon>Spermatophyta</taxon>
        <taxon>Magnoliopsida</taxon>
        <taxon>Ranunculales</taxon>
        <taxon>Ranunculaceae</taxon>
        <taxon>Coptidoideae</taxon>
        <taxon>Coptis</taxon>
    </lineage>
</organism>
<evidence type="ECO:0000313" key="1">
    <source>
        <dbReference type="EMBL" id="KAF9617938.1"/>
    </source>
</evidence>
<comment type="caution">
    <text evidence="1">The sequence shown here is derived from an EMBL/GenBank/DDBJ whole genome shotgun (WGS) entry which is preliminary data.</text>
</comment>
<dbReference type="Proteomes" id="UP000631114">
    <property type="component" value="Unassembled WGS sequence"/>
</dbReference>
<evidence type="ECO:0000313" key="2">
    <source>
        <dbReference type="Proteomes" id="UP000631114"/>
    </source>
</evidence>
<sequence length="119" mass="13353">MPLLFFFSELPLPYQCNSACWWHPEVNVSTMCELGSGGVSGNNGHKNSGESWSSNCLMEKHHTVFIGFEREEAVQLALKVLNKTMDNTSLTPTQVPLGSELERIMGSVRLLDKSQWRPI</sequence>
<gene>
    <name evidence="1" type="ORF">IFM89_039231</name>
</gene>
<accession>A0A835ILQ4</accession>
<reference evidence="1 2" key="1">
    <citation type="submission" date="2020-10" db="EMBL/GenBank/DDBJ databases">
        <title>The Coptis chinensis genome and diversification of protoberbering-type alkaloids.</title>
        <authorList>
            <person name="Wang B."/>
            <person name="Shu S."/>
            <person name="Song C."/>
            <person name="Liu Y."/>
        </authorList>
    </citation>
    <scope>NUCLEOTIDE SEQUENCE [LARGE SCALE GENOMIC DNA]</scope>
    <source>
        <strain evidence="1">HL-2020</strain>
        <tissue evidence="1">Leaf</tissue>
    </source>
</reference>
<dbReference type="AlphaFoldDB" id="A0A835ILQ4"/>
<dbReference type="EMBL" id="JADFTS010000003">
    <property type="protein sequence ID" value="KAF9617938.1"/>
    <property type="molecule type" value="Genomic_DNA"/>
</dbReference>
<name>A0A835ILQ4_9MAGN</name>